<dbReference type="SMART" id="SM01266">
    <property type="entry name" value="Mac"/>
    <property type="match status" value="1"/>
</dbReference>
<dbReference type="FunCoup" id="A0A066V8H0">
    <property type="interactions" value="5"/>
</dbReference>
<proteinExistence type="inferred from homology"/>
<keyword evidence="2" id="KW-0808">Transferase</keyword>
<dbReference type="STRING" id="1037660.A0A066V8H0"/>
<dbReference type="EMBL" id="JMSN01000125">
    <property type="protein sequence ID" value="KDN38037.1"/>
    <property type="molecule type" value="Genomic_DNA"/>
</dbReference>
<comment type="caution">
    <text evidence="5">The sequence shown here is derived from an EMBL/GenBank/DDBJ whole genome shotgun (WGS) entry which is preliminary data.</text>
</comment>
<name>A0A066V8H0_TILAU</name>
<dbReference type="PANTHER" id="PTHR23416:SF23">
    <property type="entry name" value="ACETYLTRANSFERASE C18B11.09C-RELATED"/>
    <property type="match status" value="1"/>
</dbReference>
<comment type="similarity">
    <text evidence="1">Belongs to the transferase hexapeptide repeat family.</text>
</comment>
<feature type="domain" description="Maltose/galactoside acetyltransferase" evidence="4">
    <location>
        <begin position="37"/>
        <end position="121"/>
    </location>
</feature>
<dbReference type="Pfam" id="PF12464">
    <property type="entry name" value="Mac"/>
    <property type="match status" value="1"/>
</dbReference>
<dbReference type="InterPro" id="IPR011004">
    <property type="entry name" value="Trimer_LpxA-like_sf"/>
</dbReference>
<dbReference type="OrthoDB" id="25818at2759"/>
<evidence type="ECO:0000256" key="1">
    <source>
        <dbReference type="ARBA" id="ARBA00007274"/>
    </source>
</evidence>
<feature type="region of interest" description="Disordered" evidence="3">
    <location>
        <begin position="1"/>
        <end position="30"/>
    </location>
</feature>
<gene>
    <name evidence="5" type="ORF">K437DRAFT_264903</name>
</gene>
<dbReference type="Gene3D" id="2.160.10.10">
    <property type="entry name" value="Hexapeptide repeat proteins"/>
    <property type="match status" value="1"/>
</dbReference>
<dbReference type="InterPro" id="IPR024688">
    <property type="entry name" value="Mac_dom"/>
</dbReference>
<dbReference type="InterPro" id="IPR051159">
    <property type="entry name" value="Hexapeptide_acetyltransf"/>
</dbReference>
<dbReference type="SUPFAM" id="SSF51161">
    <property type="entry name" value="Trimeric LpxA-like enzymes"/>
    <property type="match status" value="1"/>
</dbReference>
<dbReference type="AlphaFoldDB" id="A0A066V8H0"/>
<evidence type="ECO:0000256" key="3">
    <source>
        <dbReference type="SAM" id="MobiDB-lite"/>
    </source>
</evidence>
<evidence type="ECO:0000256" key="2">
    <source>
        <dbReference type="ARBA" id="ARBA00022679"/>
    </source>
</evidence>
<organism evidence="5 6">
    <name type="scientific">Tilletiaria anomala (strain ATCC 24038 / CBS 436.72 / UBC 951)</name>
    <dbReference type="NCBI Taxonomy" id="1037660"/>
    <lineage>
        <taxon>Eukaryota</taxon>
        <taxon>Fungi</taxon>
        <taxon>Dikarya</taxon>
        <taxon>Basidiomycota</taxon>
        <taxon>Ustilaginomycotina</taxon>
        <taxon>Exobasidiomycetes</taxon>
        <taxon>Georgefischeriales</taxon>
        <taxon>Tilletiariaceae</taxon>
        <taxon>Tilletiaria</taxon>
    </lineage>
</organism>
<dbReference type="GO" id="GO:0016407">
    <property type="term" value="F:acetyltransferase activity"/>
    <property type="evidence" value="ECO:0007669"/>
    <property type="project" value="InterPro"/>
</dbReference>
<reference evidence="5 6" key="1">
    <citation type="submission" date="2014-05" db="EMBL/GenBank/DDBJ databases">
        <title>Draft genome sequence of a rare smut relative, Tilletiaria anomala UBC 951.</title>
        <authorList>
            <consortium name="DOE Joint Genome Institute"/>
            <person name="Toome M."/>
            <person name="Kuo A."/>
            <person name="Henrissat B."/>
            <person name="Lipzen A."/>
            <person name="Tritt A."/>
            <person name="Yoshinaga Y."/>
            <person name="Zane M."/>
            <person name="Barry K."/>
            <person name="Grigoriev I.V."/>
            <person name="Spatafora J.W."/>
            <person name="Aimea M.C."/>
        </authorList>
    </citation>
    <scope>NUCLEOTIDE SEQUENCE [LARGE SCALE GENOMIC DNA]</scope>
    <source>
        <strain evidence="5 6">UBC 951</strain>
    </source>
</reference>
<dbReference type="Proteomes" id="UP000027361">
    <property type="component" value="Unassembled WGS sequence"/>
</dbReference>
<dbReference type="GeneID" id="25265726"/>
<evidence type="ECO:0000313" key="6">
    <source>
        <dbReference type="Proteomes" id="UP000027361"/>
    </source>
</evidence>
<dbReference type="PANTHER" id="PTHR23416">
    <property type="entry name" value="SIALIC ACID SYNTHASE-RELATED"/>
    <property type="match status" value="1"/>
</dbReference>
<dbReference type="HOGENOM" id="CLU_1556351_0_0_1"/>
<dbReference type="GO" id="GO:0008374">
    <property type="term" value="F:O-acyltransferase activity"/>
    <property type="evidence" value="ECO:0007669"/>
    <property type="project" value="TreeGrafter"/>
</dbReference>
<keyword evidence="6" id="KW-1185">Reference proteome</keyword>
<evidence type="ECO:0000313" key="5">
    <source>
        <dbReference type="EMBL" id="KDN38037.1"/>
    </source>
</evidence>
<feature type="compositionally biased region" description="Polar residues" evidence="3">
    <location>
        <begin position="1"/>
        <end position="19"/>
    </location>
</feature>
<dbReference type="InParanoid" id="A0A066V8H0"/>
<feature type="region of interest" description="Disordered" evidence="3">
    <location>
        <begin position="69"/>
        <end position="106"/>
    </location>
</feature>
<accession>A0A066V8H0</accession>
<evidence type="ECO:0000259" key="4">
    <source>
        <dbReference type="SMART" id="SM01266"/>
    </source>
</evidence>
<dbReference type="RefSeq" id="XP_013240585.1">
    <property type="nucleotide sequence ID" value="XM_013385131.1"/>
</dbReference>
<sequence length="172" mass="18652">MSPDSTNVHAPKGKTSSQKFADADTKYKNQLQQMSHTERALKGLPYLANDPALVRARLRARRIFHAFNASLPNPTDPSDLPAGQQPQGIGGSSIGAGDSPPPDVMGDERRELISKLLGVGKDSVQRVEIEPPFWCDYGTNIKLEGAFYCNWNTTILDAAEITIGDGTLFGPK</sequence>
<protein>
    <recommendedName>
        <fullName evidence="4">Maltose/galactoside acetyltransferase domain-containing protein</fullName>
    </recommendedName>
</protein>